<dbReference type="RefSeq" id="WP_003126601.1">
    <property type="nucleotide sequence ID" value="NZ_CAAKOE010000083.1"/>
</dbReference>
<accession>A0A2A4DBX9</accession>
<dbReference type="EMBL" id="WVTI01000007">
    <property type="protein sequence ID" value="MXS26267.1"/>
    <property type="molecule type" value="Genomic_DNA"/>
</dbReference>
<dbReference type="EMBL" id="JABXJK010000075">
    <property type="protein sequence ID" value="MBA0973680.1"/>
    <property type="molecule type" value="Genomic_DNA"/>
</dbReference>
<dbReference type="EMBL" id="CP050485">
    <property type="protein sequence ID" value="QOG27502.1"/>
    <property type="molecule type" value="Genomic_DNA"/>
</dbReference>
<reference evidence="4" key="4">
    <citation type="submission" date="2023-03" db="EMBL/GenBank/DDBJ databases">
        <authorList>
            <person name="Shen W."/>
            <person name="Cai J."/>
        </authorList>
    </citation>
    <scope>NUCLEOTIDE SEQUENCE</scope>
    <source>
        <strain evidence="4">K69-2</strain>
    </source>
</reference>
<reference evidence="3 11" key="5">
    <citation type="submission" date="2023-06" db="EMBL/GenBank/DDBJ databases">
        <title>Acute promotion of culturable opportunistic pathogens and persistent increase of antibiotic resistance following antibiotic exposure in mouse gut microbiota.</title>
        <authorList>
            <person name="Li L."/>
            <person name="Wang B."/>
            <person name="Sun Y."/>
            <person name="Wang M."/>
            <person name="Xu H."/>
        </authorList>
    </citation>
    <scope>NUCLEOTIDE SEQUENCE [LARGE SCALE GENOMIC DNA]</scope>
    <source>
        <strain evidence="3 11">CRI2_2</strain>
    </source>
</reference>
<organism evidence="4 10">
    <name type="scientific">Enterococcus gallinarum</name>
    <dbReference type="NCBI Taxonomy" id="1353"/>
    <lineage>
        <taxon>Bacteria</taxon>
        <taxon>Bacillati</taxon>
        <taxon>Bacillota</taxon>
        <taxon>Bacilli</taxon>
        <taxon>Lactobacillales</taxon>
        <taxon>Enterococcaceae</taxon>
        <taxon>Enterococcus</taxon>
    </lineage>
</organism>
<dbReference type="Proteomes" id="UP001183682">
    <property type="component" value="Unassembled WGS sequence"/>
</dbReference>
<evidence type="ECO:0000259" key="1">
    <source>
        <dbReference type="Pfam" id="PF08818"/>
    </source>
</evidence>
<dbReference type="Pfam" id="PF08818">
    <property type="entry name" value="DUF1801"/>
    <property type="match status" value="1"/>
</dbReference>
<dbReference type="EMBL" id="JASUBT010000009">
    <property type="protein sequence ID" value="MDL4936666.1"/>
    <property type="molecule type" value="Genomic_DNA"/>
</dbReference>
<evidence type="ECO:0000313" key="2">
    <source>
        <dbReference type="EMBL" id="MBA0973680.1"/>
    </source>
</evidence>
<evidence type="ECO:0000313" key="10">
    <source>
        <dbReference type="Proteomes" id="UP001183682"/>
    </source>
</evidence>
<dbReference type="Proteomes" id="UP000516696">
    <property type="component" value="Chromosome"/>
</dbReference>
<gene>
    <name evidence="6" type="ORF">EGM181_09690</name>
    <name evidence="5" type="ORF">GTI89_09370</name>
    <name evidence="2" type="ORF">HWH42_14000</name>
    <name evidence="4" type="ORF">P7E30_09270</name>
    <name evidence="3" type="ORF">QRX88_13135</name>
</gene>
<evidence type="ECO:0000313" key="11">
    <source>
        <dbReference type="Proteomes" id="UP001241571"/>
    </source>
</evidence>
<dbReference type="SUPFAM" id="SSF159888">
    <property type="entry name" value="YdhG-like"/>
    <property type="match status" value="1"/>
</dbReference>
<reference evidence="6 8" key="2">
    <citation type="submission" date="2020-03" db="EMBL/GenBank/DDBJ databases">
        <title>Characterization of ganglioside-mimicking enterococci.</title>
        <authorList>
            <person name="Patry R.T."/>
            <person name="Nothaft H."/>
            <person name="Bridger R."/>
            <person name="Shajahan A."/>
            <person name="Huynh S."/>
            <person name="Sanchez S."/>
            <person name="Azadi P."/>
            <person name="Cooper K."/>
            <person name="Miller W.G."/>
            <person name="Parker C.T."/>
            <person name="Wells L."/>
            <person name="Szymanski C.M."/>
        </authorList>
    </citation>
    <scope>NUCLEOTIDE SEQUENCE [LARGE SCALE GENOMIC DNA]</scope>
    <source>
        <strain evidence="6 8">EGM181</strain>
    </source>
</reference>
<protein>
    <submittedName>
        <fullName evidence="4">DUF1801 domain-containing protein</fullName>
    </submittedName>
    <submittedName>
        <fullName evidence="5">Iron chaperone</fullName>
    </submittedName>
</protein>
<dbReference type="Proteomes" id="UP000439965">
    <property type="component" value="Unassembled WGS sequence"/>
</dbReference>
<reference evidence="2 9" key="3">
    <citation type="submission" date="2020-06" db="EMBL/GenBank/DDBJ databases">
        <title>Crossreactivity between MHC class I-restricted antigens from cancer cells and an enterococcal bacteriophage.</title>
        <authorList>
            <person name="Fluckiger A."/>
            <person name="Daillere R."/>
            <person name="Sassi M."/>
            <person name="Cattoir V."/>
            <person name="Kroemer G."/>
            <person name="Zitvogel L."/>
        </authorList>
    </citation>
    <scope>NUCLEOTIDE SEQUENCE [LARGE SCALE GENOMIC DNA]</scope>
    <source>
        <strain evidence="2 9">EG4</strain>
    </source>
</reference>
<dbReference type="GeneID" id="93224271"/>
<evidence type="ECO:0000313" key="5">
    <source>
        <dbReference type="EMBL" id="MXS26267.1"/>
    </source>
</evidence>
<evidence type="ECO:0000313" key="4">
    <source>
        <dbReference type="EMBL" id="MDT2690391.1"/>
    </source>
</evidence>
<dbReference type="Gene3D" id="3.90.1150.200">
    <property type="match status" value="1"/>
</dbReference>
<dbReference type="InterPro" id="IPR014922">
    <property type="entry name" value="YdhG-like"/>
</dbReference>
<evidence type="ECO:0000313" key="8">
    <source>
        <dbReference type="Proteomes" id="UP000516696"/>
    </source>
</evidence>
<evidence type="ECO:0000313" key="7">
    <source>
        <dbReference type="Proteomes" id="UP000439965"/>
    </source>
</evidence>
<proteinExistence type="predicted"/>
<dbReference type="Proteomes" id="UP000571857">
    <property type="component" value="Unassembled WGS sequence"/>
</dbReference>
<evidence type="ECO:0000313" key="6">
    <source>
        <dbReference type="EMBL" id="QOG27502.1"/>
    </source>
</evidence>
<dbReference type="Proteomes" id="UP001241571">
    <property type="component" value="Unassembled WGS sequence"/>
</dbReference>
<dbReference type="EMBL" id="JARPZN010000005">
    <property type="protein sequence ID" value="MDT2690391.1"/>
    <property type="molecule type" value="Genomic_DNA"/>
</dbReference>
<name>A0A2A4DBX9_ENTGA</name>
<sequence>MDQFQEYLTKELSEAQRKVLEPLFEHILTEFPDLQTRIAWNQPMFTDHGTFILGISSSKKHFSVSPEVKTMALFNTRIEASGYSQTKNIFRILWDQPVDEKLIFDIIRFNMEDKADCQTFWR</sequence>
<feature type="domain" description="YdhG-like" evidence="1">
    <location>
        <begin position="16"/>
        <end position="111"/>
    </location>
</feature>
<evidence type="ECO:0000313" key="3">
    <source>
        <dbReference type="EMBL" id="MDL4936666.1"/>
    </source>
</evidence>
<reference evidence="5 7" key="1">
    <citation type="submission" date="2019-04" db="EMBL/GenBank/DDBJ databases">
        <title>Step-wise assembly of the neonatal virome modulated by breast feeding.</title>
        <authorList>
            <person name="Liang G."/>
            <person name="Bushman F."/>
        </authorList>
    </citation>
    <scope>NUCLEOTIDE SEQUENCE [LARGE SCALE GENOMIC DNA]</scope>
    <source>
        <strain evidence="5 7">E3404</strain>
    </source>
</reference>
<dbReference type="AlphaFoldDB" id="A0A2A4DBX9"/>
<evidence type="ECO:0000313" key="9">
    <source>
        <dbReference type="Proteomes" id="UP000571857"/>
    </source>
</evidence>